<accession>A0A7I8D1B8</accession>
<reference evidence="5" key="1">
    <citation type="submission" date="2020-07" db="EMBL/GenBank/DDBJ databases">
        <title>Complete genome sequencing of Clostridia bacterium strain 12CBH8.</title>
        <authorList>
            <person name="Sakamoto M."/>
            <person name="Murakami T."/>
            <person name="Mori H."/>
        </authorList>
    </citation>
    <scope>NUCLEOTIDE SEQUENCE [LARGE SCALE GENOMIC DNA]</scope>
    <source>
        <strain evidence="5">12CBH8</strain>
    </source>
</reference>
<dbReference type="Proteomes" id="UP000593890">
    <property type="component" value="Chromosome"/>
</dbReference>
<evidence type="ECO:0000313" key="5">
    <source>
        <dbReference type="Proteomes" id="UP000593890"/>
    </source>
</evidence>
<feature type="region of interest" description="Disordered" evidence="2">
    <location>
        <begin position="520"/>
        <end position="539"/>
    </location>
</feature>
<feature type="region of interest" description="Disordered" evidence="2">
    <location>
        <begin position="314"/>
        <end position="347"/>
    </location>
</feature>
<feature type="coiled-coil region" evidence="1">
    <location>
        <begin position="395"/>
        <end position="436"/>
    </location>
</feature>
<dbReference type="EMBL" id="AP023321">
    <property type="protein sequence ID" value="BCI60601.1"/>
    <property type="molecule type" value="Genomic_DNA"/>
</dbReference>
<evidence type="ECO:0000259" key="3">
    <source>
        <dbReference type="Pfam" id="PF03432"/>
    </source>
</evidence>
<dbReference type="InterPro" id="IPR005094">
    <property type="entry name" value="Endonuclease_MobA/VirD2"/>
</dbReference>
<organism evidence="4 5">
    <name type="scientific">Solibaculum mannosilyticum</name>
    <dbReference type="NCBI Taxonomy" id="2780922"/>
    <lineage>
        <taxon>Bacteria</taxon>
        <taxon>Bacillati</taxon>
        <taxon>Bacillota</taxon>
        <taxon>Clostridia</taxon>
        <taxon>Eubacteriales</taxon>
        <taxon>Oscillospiraceae</taxon>
        <taxon>Solibaculum</taxon>
    </lineage>
</organism>
<dbReference type="RefSeq" id="WP_215532783.1">
    <property type="nucleotide sequence ID" value="NZ_AP023321.1"/>
</dbReference>
<dbReference type="KEGG" id="sman:C12CBH8_12400"/>
<keyword evidence="5" id="KW-1185">Reference proteome</keyword>
<evidence type="ECO:0000313" key="4">
    <source>
        <dbReference type="EMBL" id="BCI60601.1"/>
    </source>
</evidence>
<dbReference type="Pfam" id="PF03432">
    <property type="entry name" value="Relaxase"/>
    <property type="match status" value="1"/>
</dbReference>
<gene>
    <name evidence="4" type="ORF">C12CBH8_12400</name>
</gene>
<sequence length="539" mass="61536">MATFKHISSKNADYGAAEKYLTFQHDEFSMKPTLDESGRLVPREDYRIAALNCGGEDFAVACMRSNLRYGKNQKREDVKSHHYIISFDPRDGTDNGLTVDRAQQLGEQFCTDHFPGHQALVCTHPDGHNHSGNIHIHIVINSLRIESVPLLPYMDRPADTLEGCKHRCTDAAMEYFKSEVMEMCHRENLYQIDLLHGSKNRITEREYWAQKKGQLALDKENAALAATGQPVKQTKFETDKAKLRQTIRKALDRATTFDEFSALLLQQGVTVKESRGRLSYLTPDRTKPITARKLGDDFDKAAVLALLTQNAHRAAEQTTAIPEHHSTQRGRLQEEKTAKTAPKENGLQRMVDREAKRAEGKGAGYDRWAAVHNLKQMAATHNFLTENELLDPDRLDAAEKAARETLSEKREALKTVEAALAAKKELRKAANDYRRTRPTVDEHRKLKGKKADRYYQANEADFIIYEAAKRKLRELHPGNKLPSRDKLNAEIEALISKKNALYNEYREAKAAHERLFTAQQNAQKLYRQPSRRKEQSHER</sequence>
<proteinExistence type="predicted"/>
<evidence type="ECO:0000256" key="1">
    <source>
        <dbReference type="SAM" id="Coils"/>
    </source>
</evidence>
<protein>
    <recommendedName>
        <fullName evidence="3">MobA/VirD2-like nuclease domain-containing protein</fullName>
    </recommendedName>
</protein>
<feature type="coiled-coil region" evidence="1">
    <location>
        <begin position="484"/>
        <end position="511"/>
    </location>
</feature>
<feature type="domain" description="MobA/VirD2-like nuclease" evidence="3">
    <location>
        <begin position="48"/>
        <end position="146"/>
    </location>
</feature>
<evidence type="ECO:0000256" key="2">
    <source>
        <dbReference type="SAM" id="MobiDB-lite"/>
    </source>
</evidence>
<keyword evidence="1" id="KW-0175">Coiled coil</keyword>
<name>A0A7I8D1B8_9FIRM</name>
<feature type="compositionally biased region" description="Basic and acidic residues" evidence="2">
    <location>
        <begin position="322"/>
        <end position="342"/>
    </location>
</feature>
<dbReference type="AlphaFoldDB" id="A0A7I8D1B8"/>